<dbReference type="PANTHER" id="PTHR45339">
    <property type="entry name" value="HYBRID SIGNAL TRANSDUCTION HISTIDINE KINASE J"/>
    <property type="match status" value="1"/>
</dbReference>
<dbReference type="PROSITE" id="PS50109">
    <property type="entry name" value="HIS_KIN"/>
    <property type="match status" value="1"/>
</dbReference>
<feature type="domain" description="Response regulatory" evidence="5">
    <location>
        <begin position="147"/>
        <end position="264"/>
    </location>
</feature>
<proteinExistence type="predicted"/>
<gene>
    <name evidence="6" type="ORF">SCF082_LOCUS28441</name>
</gene>
<dbReference type="InterPro" id="IPR001789">
    <property type="entry name" value="Sig_transdc_resp-reg_receiver"/>
</dbReference>
<evidence type="ECO:0000313" key="7">
    <source>
        <dbReference type="Proteomes" id="UP001642464"/>
    </source>
</evidence>
<evidence type="ECO:0000259" key="5">
    <source>
        <dbReference type="PROSITE" id="PS50110"/>
    </source>
</evidence>
<keyword evidence="6" id="KW-0418">Kinase</keyword>
<name>A0ABP0ML87_9DINO</name>
<comment type="caution">
    <text evidence="6">The sequence shown here is derived from an EMBL/GenBank/DDBJ whole genome shotgun (WGS) entry which is preliminary data.</text>
</comment>
<dbReference type="InterPro" id="IPR036890">
    <property type="entry name" value="HATPase_C_sf"/>
</dbReference>
<dbReference type="SUPFAM" id="SSF55874">
    <property type="entry name" value="ATPase domain of HSP90 chaperone/DNA topoisomerase II/histidine kinase"/>
    <property type="match status" value="1"/>
</dbReference>
<keyword evidence="6" id="KW-0808">Transferase</keyword>
<dbReference type="Pfam" id="PF00072">
    <property type="entry name" value="Response_reg"/>
    <property type="match status" value="1"/>
</dbReference>
<dbReference type="InterPro" id="IPR004358">
    <property type="entry name" value="Sig_transdc_His_kin-like_C"/>
</dbReference>
<dbReference type="InterPro" id="IPR049191">
    <property type="entry name" value="SutA_RBD"/>
</dbReference>
<dbReference type="Pfam" id="PF20661">
    <property type="entry name" value="SutA-RBD"/>
    <property type="match status" value="1"/>
</dbReference>
<evidence type="ECO:0000313" key="6">
    <source>
        <dbReference type="EMBL" id="CAK9051888.1"/>
    </source>
</evidence>
<dbReference type="SUPFAM" id="SSF52172">
    <property type="entry name" value="CheY-like"/>
    <property type="match status" value="1"/>
</dbReference>
<dbReference type="InterPro" id="IPR005467">
    <property type="entry name" value="His_kinase_dom"/>
</dbReference>
<dbReference type="EMBL" id="CAXAMM010022389">
    <property type="protein sequence ID" value="CAK9051888.1"/>
    <property type="molecule type" value="Genomic_DNA"/>
</dbReference>
<accession>A0ABP0ML87</accession>
<evidence type="ECO:0000259" key="4">
    <source>
        <dbReference type="PROSITE" id="PS50109"/>
    </source>
</evidence>
<dbReference type="GO" id="GO:0016301">
    <property type="term" value="F:kinase activity"/>
    <property type="evidence" value="ECO:0007669"/>
    <property type="project" value="UniProtKB-KW"/>
</dbReference>
<dbReference type="InterPro" id="IPR003594">
    <property type="entry name" value="HATPase_dom"/>
</dbReference>
<dbReference type="SMART" id="SM00448">
    <property type="entry name" value="REC"/>
    <property type="match status" value="1"/>
</dbReference>
<keyword evidence="7" id="KW-1185">Reference proteome</keyword>
<dbReference type="PRINTS" id="PR00344">
    <property type="entry name" value="BCTRLSENSOR"/>
</dbReference>
<organism evidence="6 7">
    <name type="scientific">Durusdinium trenchii</name>
    <dbReference type="NCBI Taxonomy" id="1381693"/>
    <lineage>
        <taxon>Eukaryota</taxon>
        <taxon>Sar</taxon>
        <taxon>Alveolata</taxon>
        <taxon>Dinophyceae</taxon>
        <taxon>Suessiales</taxon>
        <taxon>Symbiodiniaceae</taxon>
        <taxon>Durusdinium</taxon>
    </lineage>
</organism>
<dbReference type="CDD" id="cd16922">
    <property type="entry name" value="HATPase_EvgS-ArcB-TorS-like"/>
    <property type="match status" value="1"/>
</dbReference>
<protein>
    <submittedName>
        <fullName evidence="6">Autoinducer 2 sensor kinase/phosphatase LuxQ</fullName>
    </submittedName>
</protein>
<feature type="modified residue" description="4-aspartylphosphate" evidence="3">
    <location>
        <position position="195"/>
    </location>
</feature>
<dbReference type="Pfam" id="PF02518">
    <property type="entry name" value="HATPase_c"/>
    <property type="match status" value="1"/>
</dbReference>
<dbReference type="Proteomes" id="UP001642464">
    <property type="component" value="Unassembled WGS sequence"/>
</dbReference>
<keyword evidence="1 3" id="KW-0597">Phosphoprotein</keyword>
<dbReference type="PANTHER" id="PTHR45339:SF1">
    <property type="entry name" value="HYBRID SIGNAL TRANSDUCTION HISTIDINE KINASE J"/>
    <property type="match status" value="1"/>
</dbReference>
<dbReference type="Gene3D" id="3.40.50.2300">
    <property type="match status" value="1"/>
</dbReference>
<dbReference type="CDD" id="cd17546">
    <property type="entry name" value="REC_hyHK_CKI1_RcsC-like"/>
    <property type="match status" value="1"/>
</dbReference>
<sequence length="369" mass="41321">DDVRLRQILVNLISNAVKFTRRGTVNLEVSVAVADHHEPTVQFVVRDTGIGIPGDALAHIFDAFTQADSSTARLYGGSGLGLTISKQLAERLGGSLELVSLEGVGTEVMVTLPLRLASQLQIDALNKAAPLNEGATGKTTALMLNKHVLVVEDNDINAQVTEQMLKKLGFKATVVSDGEQALAHWQQGFDLILMDCNMPRMDGYQATREIRKLERDGQSHIPIVALTANAMQEEREKCLSSGMDDYLAKPIRLHQLEAALKRQLTVSHKDLQRQRLKRQTDEYLARGGRIRQIDAGTSGEPDNSPRRRTMVFEGTRTPRTYVPEVVAAIEARRKLKRQARPARRLEKRPRKKMIYDDFGEPLRWEWTDD</sequence>
<reference evidence="6 7" key="1">
    <citation type="submission" date="2024-02" db="EMBL/GenBank/DDBJ databases">
        <authorList>
            <person name="Chen Y."/>
            <person name="Shah S."/>
            <person name="Dougan E. K."/>
            <person name="Thang M."/>
            <person name="Chan C."/>
        </authorList>
    </citation>
    <scope>NUCLEOTIDE SEQUENCE [LARGE SCALE GENOMIC DNA]</scope>
</reference>
<evidence type="ECO:0000256" key="3">
    <source>
        <dbReference type="PROSITE-ProRule" id="PRU00169"/>
    </source>
</evidence>
<feature type="non-terminal residue" evidence="6">
    <location>
        <position position="1"/>
    </location>
</feature>
<evidence type="ECO:0000256" key="1">
    <source>
        <dbReference type="ARBA" id="ARBA00022553"/>
    </source>
</evidence>
<dbReference type="PROSITE" id="PS50110">
    <property type="entry name" value="RESPONSE_REGULATORY"/>
    <property type="match status" value="1"/>
</dbReference>
<keyword evidence="2" id="KW-0902">Two-component regulatory system</keyword>
<dbReference type="Gene3D" id="3.30.565.10">
    <property type="entry name" value="Histidine kinase-like ATPase, C-terminal domain"/>
    <property type="match status" value="1"/>
</dbReference>
<feature type="domain" description="Histidine kinase" evidence="4">
    <location>
        <begin position="1"/>
        <end position="116"/>
    </location>
</feature>
<evidence type="ECO:0000256" key="2">
    <source>
        <dbReference type="ARBA" id="ARBA00023012"/>
    </source>
</evidence>
<dbReference type="InterPro" id="IPR011006">
    <property type="entry name" value="CheY-like_superfamily"/>
</dbReference>
<dbReference type="SMART" id="SM00387">
    <property type="entry name" value="HATPase_c"/>
    <property type="match status" value="1"/>
</dbReference>